<name>A0A0F8YE93_9ZZZZ</name>
<evidence type="ECO:0000256" key="1">
    <source>
        <dbReference type="ARBA" id="ARBA00022980"/>
    </source>
</evidence>
<evidence type="ECO:0000313" key="3">
    <source>
        <dbReference type="EMBL" id="KKK52459.1"/>
    </source>
</evidence>
<evidence type="ECO:0000256" key="2">
    <source>
        <dbReference type="ARBA" id="ARBA00023274"/>
    </source>
</evidence>
<dbReference type="EMBL" id="LAZR01067006">
    <property type="protein sequence ID" value="KKK52459.1"/>
    <property type="molecule type" value="Genomic_DNA"/>
</dbReference>
<dbReference type="GO" id="GO:0006412">
    <property type="term" value="P:translation"/>
    <property type="evidence" value="ECO:0007669"/>
    <property type="project" value="InterPro"/>
</dbReference>
<evidence type="ECO:0008006" key="4">
    <source>
        <dbReference type="Google" id="ProtNLM"/>
    </source>
</evidence>
<sequence>MTNENVKPLIKNHQGKLRPGMGWSYKEIKSAKLRKKDLRLLSLKLDKRRKTMYEHNVNQLTRLGHN</sequence>
<dbReference type="AlphaFoldDB" id="A0A0F8YE93"/>
<organism evidence="3">
    <name type="scientific">marine sediment metagenome</name>
    <dbReference type="NCBI Taxonomy" id="412755"/>
    <lineage>
        <taxon>unclassified sequences</taxon>
        <taxon>metagenomes</taxon>
        <taxon>ecological metagenomes</taxon>
    </lineage>
</organism>
<proteinExistence type="predicted"/>
<dbReference type="Pfam" id="PF01294">
    <property type="entry name" value="Ribosomal_L13e"/>
    <property type="match status" value="1"/>
</dbReference>
<accession>A0A0F8YE93</accession>
<dbReference type="GO" id="GO:0003735">
    <property type="term" value="F:structural constituent of ribosome"/>
    <property type="evidence" value="ECO:0007669"/>
    <property type="project" value="InterPro"/>
</dbReference>
<reference evidence="3" key="1">
    <citation type="journal article" date="2015" name="Nature">
        <title>Complex archaea that bridge the gap between prokaryotes and eukaryotes.</title>
        <authorList>
            <person name="Spang A."/>
            <person name="Saw J.H."/>
            <person name="Jorgensen S.L."/>
            <person name="Zaremba-Niedzwiedzka K."/>
            <person name="Martijn J."/>
            <person name="Lind A.E."/>
            <person name="van Eijk R."/>
            <person name="Schleper C."/>
            <person name="Guy L."/>
            <person name="Ettema T.J."/>
        </authorList>
    </citation>
    <scope>NUCLEOTIDE SEQUENCE</scope>
</reference>
<dbReference type="GO" id="GO:0005840">
    <property type="term" value="C:ribosome"/>
    <property type="evidence" value="ECO:0007669"/>
    <property type="project" value="UniProtKB-KW"/>
</dbReference>
<dbReference type="GO" id="GO:1990904">
    <property type="term" value="C:ribonucleoprotein complex"/>
    <property type="evidence" value="ECO:0007669"/>
    <property type="project" value="UniProtKB-KW"/>
</dbReference>
<keyword evidence="1" id="KW-0689">Ribosomal protein</keyword>
<gene>
    <name evidence="3" type="ORF">LCGC14_3104700</name>
</gene>
<comment type="caution">
    <text evidence="3">The sequence shown here is derived from an EMBL/GenBank/DDBJ whole genome shotgun (WGS) entry which is preliminary data.</text>
</comment>
<protein>
    <recommendedName>
        <fullName evidence="4">50S ribosomal protein L13e</fullName>
    </recommendedName>
</protein>
<keyword evidence="2" id="KW-0687">Ribonucleoprotein</keyword>
<dbReference type="InterPro" id="IPR001380">
    <property type="entry name" value="Ribosomal_eL13"/>
</dbReference>